<accession>A0A1V6N0W3</accession>
<feature type="domain" description="AB hydrolase-1" evidence="3">
    <location>
        <begin position="56"/>
        <end position="307"/>
    </location>
</feature>
<dbReference type="PANTHER" id="PTHR32268">
    <property type="entry name" value="HOMOSERINE O-ACETYLTRANSFERASE"/>
    <property type="match status" value="1"/>
</dbReference>
<dbReference type="GO" id="GO:0009092">
    <property type="term" value="P:homoserine metabolic process"/>
    <property type="evidence" value="ECO:0007669"/>
    <property type="project" value="TreeGrafter"/>
</dbReference>
<dbReference type="EC" id="2.3.1.31" evidence="4"/>
<comment type="caution">
    <text evidence="4">The sequence shown here is derived from an EMBL/GenBank/DDBJ whole genome shotgun (WGS) entry which is preliminary data.</text>
</comment>
<dbReference type="OrthoDB" id="295172at2157"/>
<evidence type="ECO:0000256" key="2">
    <source>
        <dbReference type="PIRSR" id="PIRSR000443-1"/>
    </source>
</evidence>
<dbReference type="PIRSF" id="PIRSF000443">
    <property type="entry name" value="Homoser_Ac_trans"/>
    <property type="match status" value="1"/>
</dbReference>
<evidence type="ECO:0000259" key="3">
    <source>
        <dbReference type="Pfam" id="PF00561"/>
    </source>
</evidence>
<evidence type="ECO:0000256" key="1">
    <source>
        <dbReference type="ARBA" id="ARBA00022679"/>
    </source>
</evidence>
<dbReference type="InterPro" id="IPR008220">
    <property type="entry name" value="HAT_MetX-like"/>
</dbReference>
<dbReference type="AlphaFoldDB" id="A0A1V6N0W3"/>
<proteinExistence type="predicted"/>
<keyword evidence="1 4" id="KW-0808">Transferase</keyword>
<feature type="active site" evidence="2">
    <location>
        <position position="283"/>
    </location>
</feature>
<dbReference type="InterPro" id="IPR000073">
    <property type="entry name" value="AB_hydrolase_1"/>
</dbReference>
<gene>
    <name evidence="4" type="primary">metX3</name>
    <name evidence="4" type="ORF">MBBAR_22c00120</name>
</gene>
<protein>
    <submittedName>
        <fullName evidence="4">Homoserine acetyltransferase</fullName>
        <ecNumber evidence="4">2.3.1.31</ecNumber>
    </submittedName>
</protein>
<name>A0A1V6N0W3_METAZ</name>
<dbReference type="GO" id="GO:0009086">
    <property type="term" value="P:methionine biosynthetic process"/>
    <property type="evidence" value="ECO:0007669"/>
    <property type="project" value="TreeGrafter"/>
</dbReference>
<feature type="active site" description="Nucleophile" evidence="2">
    <location>
        <position position="146"/>
    </location>
</feature>
<dbReference type="Gene3D" id="3.40.50.1820">
    <property type="entry name" value="alpha/beta hydrolase"/>
    <property type="match status" value="1"/>
</dbReference>
<dbReference type="RefSeq" id="WP_080460893.1">
    <property type="nucleotide sequence ID" value="NZ_JXMW01000022.1"/>
</dbReference>
<keyword evidence="5" id="KW-1185">Reference proteome</keyword>
<sequence length="333" mass="37607">MAGINENLLKFEKSLDTKYSTLKSFEFSSGEVLDNLNVEYLTIGNKLTNDNDEIINAIVYFHGLGENCLSIKHIHEIIGEGKVLDTNKYFIISITALGSPNSFSPSISGLGSKFPRYNINDMINFQKEFLESEFNIKHVKGLIGNSMGGSEALMWGSLYPFYMDFIISLVSSYKISGNNYILFSLINQIIKSDSNYNNGDYKEPLKSIGIANQLFYPFGFSVEYYRNNDINVINKELNTLKDNFKGYDGNDVILRGDATSNYNIEKDLSKIIAKTLIVAINQDQLFPPSLDAIPMSKMIKNSKLVIYDSIFGHLGVNEIIKIENELKNFLNKF</sequence>
<organism evidence="4 5">
    <name type="scientific">Methanobrevibacter arboriphilus JCM 13429 = DSM 1125</name>
    <dbReference type="NCBI Taxonomy" id="1300164"/>
    <lineage>
        <taxon>Archaea</taxon>
        <taxon>Methanobacteriati</taxon>
        <taxon>Methanobacteriota</taxon>
        <taxon>Methanomada group</taxon>
        <taxon>Methanobacteria</taxon>
        <taxon>Methanobacteriales</taxon>
        <taxon>Methanobacteriaceae</taxon>
        <taxon>Methanobrevibacter</taxon>
    </lineage>
</organism>
<feature type="active site" evidence="2">
    <location>
        <position position="313"/>
    </location>
</feature>
<dbReference type="Pfam" id="PF00561">
    <property type="entry name" value="Abhydrolase_1"/>
    <property type="match status" value="1"/>
</dbReference>
<dbReference type="PANTHER" id="PTHR32268:SF11">
    <property type="entry name" value="HOMOSERINE O-ACETYLTRANSFERASE"/>
    <property type="match status" value="1"/>
</dbReference>
<dbReference type="InterPro" id="IPR029058">
    <property type="entry name" value="AB_hydrolase_fold"/>
</dbReference>
<dbReference type="Proteomes" id="UP000191661">
    <property type="component" value="Unassembled WGS sequence"/>
</dbReference>
<evidence type="ECO:0000313" key="5">
    <source>
        <dbReference type="Proteomes" id="UP000191661"/>
    </source>
</evidence>
<dbReference type="GO" id="GO:0004414">
    <property type="term" value="F:homoserine O-acetyltransferase activity"/>
    <property type="evidence" value="ECO:0007669"/>
    <property type="project" value="UniProtKB-EC"/>
</dbReference>
<dbReference type="EMBL" id="JXMW01000022">
    <property type="protein sequence ID" value="OQD58265.1"/>
    <property type="molecule type" value="Genomic_DNA"/>
</dbReference>
<dbReference type="SUPFAM" id="SSF53474">
    <property type="entry name" value="alpha/beta-Hydrolases"/>
    <property type="match status" value="1"/>
</dbReference>
<evidence type="ECO:0000313" key="4">
    <source>
        <dbReference type="EMBL" id="OQD58265.1"/>
    </source>
</evidence>
<reference evidence="4 5" key="1">
    <citation type="submission" date="2014-12" db="EMBL/GenBank/DDBJ databases">
        <title>Genome sequence of Methanobrevibacter arboriphilicus DH1, DSM1125.</title>
        <authorList>
            <person name="Poehlein A."/>
            <person name="Thauer R.K."/>
            <person name="Seedorf H."/>
            <person name="Daniel R."/>
        </authorList>
    </citation>
    <scope>NUCLEOTIDE SEQUENCE [LARGE SCALE GENOMIC DNA]</scope>
    <source>
        <strain evidence="4 5">DH1</strain>
    </source>
</reference>
<keyword evidence="4" id="KW-0012">Acyltransferase</keyword>